<dbReference type="Gene3D" id="3.40.50.720">
    <property type="entry name" value="NAD(P)-binding Rossmann-like Domain"/>
    <property type="match status" value="1"/>
</dbReference>
<evidence type="ECO:0000256" key="6">
    <source>
        <dbReference type="ARBA" id="ARBA00023244"/>
    </source>
</evidence>
<dbReference type="InterPro" id="IPR036453">
    <property type="entry name" value="GluRdtase_dimer_dom_sf"/>
</dbReference>
<feature type="binding site" evidence="9 11">
    <location>
        <begin position="49"/>
        <end position="52"/>
    </location>
    <ligand>
        <name>substrate</name>
    </ligand>
</feature>
<keyword evidence="6 9" id="KW-0627">Porphyrin biosynthesis</keyword>
<proteinExistence type="inferred from homology"/>
<dbReference type="InterPro" id="IPR036343">
    <property type="entry name" value="GluRdtase_N_sf"/>
</dbReference>
<dbReference type="PIRSF" id="PIRSF000445">
    <property type="entry name" value="4pyrrol_synth_GluRdtase"/>
    <property type="match status" value="1"/>
</dbReference>
<evidence type="ECO:0000256" key="12">
    <source>
        <dbReference type="PIRSR" id="PIRSR000445-3"/>
    </source>
</evidence>
<name>A0A6G7VAT0_9GAMM</name>
<protein>
    <recommendedName>
        <fullName evidence="8 9">Glutamyl-tRNA reductase</fullName>
        <shortName evidence="9">GluTR</shortName>
        <ecNumber evidence="3 9">1.2.1.70</ecNumber>
    </recommendedName>
</protein>
<evidence type="ECO:0000256" key="1">
    <source>
        <dbReference type="ARBA" id="ARBA00005059"/>
    </source>
</evidence>
<feature type="domain" description="Quinate/shikimate 5-dehydrogenase/glutamyl-tRNA reductase" evidence="16">
    <location>
        <begin position="170"/>
        <end position="304"/>
    </location>
</feature>
<comment type="domain">
    <text evidence="9">Possesses an unusual extended V-shaped dimeric structure with each monomer consisting of three distinct domains arranged along a curved 'spinal' alpha-helix. The N-terminal catalytic domain specifically recognizes the glutamate moiety of the substrate. The second domain is the NADPH-binding domain, and the third C-terminal domain is responsible for dimerization.</text>
</comment>
<dbReference type="Proteomes" id="UP000502699">
    <property type="component" value="Chromosome"/>
</dbReference>
<dbReference type="SUPFAM" id="SSF69742">
    <property type="entry name" value="Glutamyl tRNA-reductase catalytic, N-terminal domain"/>
    <property type="match status" value="1"/>
</dbReference>
<evidence type="ECO:0000256" key="5">
    <source>
        <dbReference type="ARBA" id="ARBA00023002"/>
    </source>
</evidence>
<evidence type="ECO:0000313" key="19">
    <source>
        <dbReference type="Proteomes" id="UP000502699"/>
    </source>
</evidence>
<dbReference type="PANTHER" id="PTHR43013">
    <property type="entry name" value="GLUTAMYL-TRNA REDUCTASE"/>
    <property type="match status" value="1"/>
</dbReference>
<evidence type="ECO:0000256" key="11">
    <source>
        <dbReference type="PIRSR" id="PIRSR000445-2"/>
    </source>
</evidence>
<comment type="function">
    <text evidence="9">Catalyzes the NADPH-dependent reduction of glutamyl-tRNA(Glu) to glutamate 1-semialdehyde (GSA).</text>
</comment>
<evidence type="ECO:0000313" key="18">
    <source>
        <dbReference type="EMBL" id="QIK37183.1"/>
    </source>
</evidence>
<dbReference type="PANTHER" id="PTHR43013:SF1">
    <property type="entry name" value="GLUTAMYL-TRNA REDUCTASE"/>
    <property type="match status" value="1"/>
</dbReference>
<dbReference type="CDD" id="cd05213">
    <property type="entry name" value="NAD_bind_Glutamyl_tRNA_reduct"/>
    <property type="match status" value="1"/>
</dbReference>
<feature type="site" description="Important for activity" evidence="9 13">
    <location>
        <position position="97"/>
    </location>
</feature>
<evidence type="ECO:0000256" key="9">
    <source>
        <dbReference type="HAMAP-Rule" id="MF_00087"/>
    </source>
</evidence>
<organism evidence="18 19">
    <name type="scientific">Caldichromatium japonicum</name>
    <dbReference type="NCBI Taxonomy" id="2699430"/>
    <lineage>
        <taxon>Bacteria</taxon>
        <taxon>Pseudomonadati</taxon>
        <taxon>Pseudomonadota</taxon>
        <taxon>Gammaproteobacteria</taxon>
        <taxon>Chromatiales</taxon>
        <taxon>Chromatiaceae</taxon>
        <taxon>Caldichromatium</taxon>
    </lineage>
</organism>
<evidence type="ECO:0000256" key="3">
    <source>
        <dbReference type="ARBA" id="ARBA00012970"/>
    </source>
</evidence>
<feature type="domain" description="Glutamyl-tRNA reductase N-terminal" evidence="17">
    <location>
        <begin position="6"/>
        <end position="154"/>
    </location>
</feature>
<dbReference type="InterPro" id="IPR015895">
    <property type="entry name" value="4pyrrol_synth_GluRdtase_N"/>
</dbReference>
<dbReference type="InterPro" id="IPR015896">
    <property type="entry name" value="4pyrrol_synth_GluRdtase_dimer"/>
</dbReference>
<comment type="miscellaneous">
    <text evidence="9">During catalysis, the active site Cys acts as a nucleophile attacking the alpha-carbonyl group of tRNA-bound glutamate with the formation of a thioester intermediate between enzyme and glutamate, and the concomitant release of tRNA(Glu). The thioester intermediate is finally reduced by direct hydride transfer from NADPH, to form the product GSA.</text>
</comment>
<keyword evidence="5 9" id="KW-0560">Oxidoreductase</keyword>
<comment type="catalytic activity">
    <reaction evidence="7 9 14">
        <text>(S)-4-amino-5-oxopentanoate + tRNA(Glu) + NADP(+) = L-glutamyl-tRNA(Glu) + NADPH + H(+)</text>
        <dbReference type="Rhea" id="RHEA:12344"/>
        <dbReference type="Rhea" id="RHEA-COMP:9663"/>
        <dbReference type="Rhea" id="RHEA-COMP:9680"/>
        <dbReference type="ChEBI" id="CHEBI:15378"/>
        <dbReference type="ChEBI" id="CHEBI:57501"/>
        <dbReference type="ChEBI" id="CHEBI:57783"/>
        <dbReference type="ChEBI" id="CHEBI:58349"/>
        <dbReference type="ChEBI" id="CHEBI:78442"/>
        <dbReference type="ChEBI" id="CHEBI:78520"/>
        <dbReference type="EC" id="1.2.1.70"/>
    </reaction>
</comment>
<feature type="binding site" evidence="9 11">
    <location>
        <begin position="112"/>
        <end position="114"/>
    </location>
    <ligand>
        <name>substrate</name>
    </ligand>
</feature>
<dbReference type="RefSeq" id="WP_166269954.1">
    <property type="nucleotide sequence ID" value="NZ_CP048029.1"/>
</dbReference>
<comment type="subunit">
    <text evidence="9">Homodimer.</text>
</comment>
<feature type="binding site" evidence="9 11">
    <location>
        <position position="118"/>
    </location>
    <ligand>
        <name>substrate</name>
    </ligand>
</feature>
<dbReference type="FunFam" id="3.30.460.30:FF:000001">
    <property type="entry name" value="Glutamyl-tRNA reductase"/>
    <property type="match status" value="1"/>
</dbReference>
<feature type="binding site" evidence="9 11">
    <location>
        <position position="107"/>
    </location>
    <ligand>
        <name>substrate</name>
    </ligand>
</feature>
<feature type="active site" description="Nucleophile" evidence="9 10">
    <location>
        <position position="50"/>
    </location>
</feature>
<dbReference type="Pfam" id="PF05201">
    <property type="entry name" value="GlutR_N"/>
    <property type="match status" value="1"/>
</dbReference>
<dbReference type="InterPro" id="IPR036291">
    <property type="entry name" value="NAD(P)-bd_dom_sf"/>
</dbReference>
<evidence type="ECO:0000256" key="8">
    <source>
        <dbReference type="ARBA" id="ARBA00068659"/>
    </source>
</evidence>
<dbReference type="EC" id="1.2.1.70" evidence="3 9"/>
<dbReference type="AlphaFoldDB" id="A0A6G7VAT0"/>
<dbReference type="UniPathway" id="UPA00251">
    <property type="reaction ID" value="UER00316"/>
</dbReference>
<dbReference type="FunFam" id="3.40.50.720:FF:000031">
    <property type="entry name" value="Glutamyl-tRNA reductase"/>
    <property type="match status" value="1"/>
</dbReference>
<dbReference type="SUPFAM" id="SSF51735">
    <property type="entry name" value="NAD(P)-binding Rossmann-fold domains"/>
    <property type="match status" value="1"/>
</dbReference>
<dbReference type="GO" id="GO:0019353">
    <property type="term" value="P:protoporphyrinogen IX biosynthetic process from glutamate"/>
    <property type="evidence" value="ECO:0007669"/>
    <property type="project" value="TreeGrafter"/>
</dbReference>
<dbReference type="NCBIfam" id="TIGR01035">
    <property type="entry name" value="hemA"/>
    <property type="match status" value="1"/>
</dbReference>
<dbReference type="KEGG" id="cjap:GWK36_03365"/>
<comment type="pathway">
    <text evidence="1 9 14">Porphyrin-containing compound metabolism; protoporphyrin-IX biosynthesis; 5-aminolevulinate from L-glutamyl-tRNA(Glu): step 1/2.</text>
</comment>
<dbReference type="Gene3D" id="3.30.460.30">
    <property type="entry name" value="Glutamyl-tRNA reductase, N-terminal domain"/>
    <property type="match status" value="1"/>
</dbReference>
<dbReference type="PROSITE" id="PS00747">
    <property type="entry name" value="GLUTR"/>
    <property type="match status" value="1"/>
</dbReference>
<sequence length="424" mass="46588">MKLLVLGLNHKTAPVDVRERLAFGPDIIAGALRDLLNCEEVREGVILSTCNRTELYCTIEDGAEERVRRWLSGFHGIEHERIEPFLYAHADRAAVTHLLRVASGLDSLVLGEPQILGQVKTAYQTACDCGVTGKLLGRLFQHTFSVAKIVRTETAIGSSPVSVAFAAVSLARQIFSDLSEQTALLIGAGETIELAARHLHHNGIGRIIVANRTIERAHDLAVQFNGYAIALTEIGNHLPEADIVIASTASPLPVLGKGTVERALKKRKHRPIFMVDIAVPRDIEPEVGELPDVYLYTVDDLQGVIDESLRSRQAAAVQAEEIIDFHTGEFMAWLRSLDAAGLIQDYRQRAEELRDEVLARARRQLDAGKPPAEVLNFLAHTLTNKLLHAPSSRLRQAARDGEAALLEAANELFQLNPPRTQTHA</sequence>
<comment type="similarity">
    <text evidence="2 9 14">Belongs to the glutamyl-tRNA reductase family.</text>
</comment>
<gene>
    <name evidence="9" type="primary">hemA</name>
    <name evidence="18" type="ORF">GWK36_03365</name>
</gene>
<feature type="domain" description="Tetrapyrrole biosynthesis glutamyl-tRNA reductase dimerisation" evidence="15">
    <location>
        <begin position="318"/>
        <end position="415"/>
    </location>
</feature>
<evidence type="ECO:0000256" key="14">
    <source>
        <dbReference type="RuleBase" id="RU000584"/>
    </source>
</evidence>
<feature type="binding site" evidence="9 12">
    <location>
        <begin position="187"/>
        <end position="192"/>
    </location>
    <ligand>
        <name>NADP(+)</name>
        <dbReference type="ChEBI" id="CHEBI:58349"/>
    </ligand>
</feature>
<dbReference type="InterPro" id="IPR000343">
    <property type="entry name" value="4pyrrol_synth_GluRdtase"/>
</dbReference>
<keyword evidence="4 9" id="KW-0521">NADP</keyword>
<dbReference type="HAMAP" id="MF_00087">
    <property type="entry name" value="Glu_tRNA_reductase"/>
    <property type="match status" value="1"/>
</dbReference>
<accession>A0A6G7VAT0</accession>
<dbReference type="Pfam" id="PF01488">
    <property type="entry name" value="Shikimate_DH"/>
    <property type="match status" value="1"/>
</dbReference>
<dbReference type="GO" id="GO:0050661">
    <property type="term" value="F:NADP binding"/>
    <property type="evidence" value="ECO:0007669"/>
    <property type="project" value="InterPro"/>
</dbReference>
<evidence type="ECO:0000256" key="10">
    <source>
        <dbReference type="PIRSR" id="PIRSR000445-1"/>
    </source>
</evidence>
<dbReference type="EMBL" id="CP048029">
    <property type="protein sequence ID" value="QIK37183.1"/>
    <property type="molecule type" value="Genomic_DNA"/>
</dbReference>
<evidence type="ECO:0000259" key="15">
    <source>
        <dbReference type="Pfam" id="PF00745"/>
    </source>
</evidence>
<reference evidence="19" key="1">
    <citation type="submission" date="2020-01" db="EMBL/GenBank/DDBJ databases">
        <title>Caldichromatium gen. nov., sp. nov., a thermophilic purple sulfur bacterium member of the family Chromatiaceae isolated from Nakabusa hot spring, Japan.</title>
        <authorList>
            <person name="Saini M.K."/>
            <person name="Hanada S."/>
            <person name="Tank M."/>
        </authorList>
    </citation>
    <scope>NUCLEOTIDE SEQUENCE [LARGE SCALE GENOMIC DNA]</scope>
    <source>
        <strain evidence="19">No.7</strain>
    </source>
</reference>
<dbReference type="Pfam" id="PF00745">
    <property type="entry name" value="GlutR_dimer"/>
    <property type="match status" value="1"/>
</dbReference>
<evidence type="ECO:0000256" key="7">
    <source>
        <dbReference type="ARBA" id="ARBA00047464"/>
    </source>
</evidence>
<keyword evidence="19" id="KW-1185">Reference proteome</keyword>
<evidence type="ECO:0000256" key="2">
    <source>
        <dbReference type="ARBA" id="ARBA00005916"/>
    </source>
</evidence>
<evidence type="ECO:0000256" key="4">
    <source>
        <dbReference type="ARBA" id="ARBA00022857"/>
    </source>
</evidence>
<dbReference type="InterPro" id="IPR006151">
    <property type="entry name" value="Shikm_DH/Glu-tRNA_Rdtase"/>
</dbReference>
<dbReference type="InterPro" id="IPR018214">
    <property type="entry name" value="GluRdtase_CS"/>
</dbReference>
<evidence type="ECO:0000259" key="17">
    <source>
        <dbReference type="Pfam" id="PF05201"/>
    </source>
</evidence>
<dbReference type="SUPFAM" id="SSF69075">
    <property type="entry name" value="Glutamyl tRNA-reductase dimerization domain"/>
    <property type="match status" value="1"/>
</dbReference>
<dbReference type="GO" id="GO:0008883">
    <property type="term" value="F:glutamyl-tRNA reductase activity"/>
    <property type="evidence" value="ECO:0007669"/>
    <property type="project" value="UniProtKB-UniRule"/>
</dbReference>
<evidence type="ECO:0000256" key="13">
    <source>
        <dbReference type="PIRSR" id="PIRSR000445-4"/>
    </source>
</evidence>
<evidence type="ECO:0000259" key="16">
    <source>
        <dbReference type="Pfam" id="PF01488"/>
    </source>
</evidence>